<dbReference type="Pfam" id="PF00378">
    <property type="entry name" value="ECH_1"/>
    <property type="match status" value="1"/>
</dbReference>
<evidence type="ECO:0000313" key="2">
    <source>
        <dbReference type="Proteomes" id="UP000230423"/>
    </source>
</evidence>
<proteinExistence type="predicted"/>
<dbReference type="Gene3D" id="3.30.300.220">
    <property type="match status" value="1"/>
</dbReference>
<feature type="non-terminal residue" evidence="1">
    <location>
        <position position="1"/>
    </location>
</feature>
<protein>
    <recommendedName>
        <fullName evidence="3">Enoyl-CoA hydratase/isomerase family protein</fullName>
    </recommendedName>
</protein>
<dbReference type="AlphaFoldDB" id="A0A2G9TXD0"/>
<dbReference type="OrthoDB" id="409763at2759"/>
<dbReference type="SUPFAM" id="SSF52096">
    <property type="entry name" value="ClpP/crotonase"/>
    <property type="match status" value="1"/>
</dbReference>
<dbReference type="InterPro" id="IPR001753">
    <property type="entry name" value="Enoyl-CoA_hydra/iso"/>
</dbReference>
<keyword evidence="2" id="KW-1185">Reference proteome</keyword>
<dbReference type="InterPro" id="IPR029045">
    <property type="entry name" value="ClpP/crotonase-like_dom_sf"/>
</dbReference>
<name>A0A2G9TXD0_TELCI</name>
<evidence type="ECO:0008006" key="3">
    <source>
        <dbReference type="Google" id="ProtNLM"/>
    </source>
</evidence>
<evidence type="ECO:0000313" key="1">
    <source>
        <dbReference type="EMBL" id="PIO62595.1"/>
    </source>
</evidence>
<reference evidence="1 2" key="1">
    <citation type="submission" date="2015-09" db="EMBL/GenBank/DDBJ databases">
        <title>Draft genome of the parasitic nematode Teladorsagia circumcincta isolate WARC Sus (inbred).</title>
        <authorList>
            <person name="Mitreva M."/>
        </authorList>
    </citation>
    <scope>NUCLEOTIDE SEQUENCE [LARGE SCALE GENOMIC DNA]</scope>
    <source>
        <strain evidence="1 2">S</strain>
    </source>
</reference>
<accession>A0A2G9TXD0</accession>
<gene>
    <name evidence="1" type="ORF">TELCIR_15841</name>
</gene>
<sequence length="97" mass="11154">FVPICLIIHYFTACHFFKGMTNHILTEKVGNVFWIRFNRPDKYNAITSKMYQALIHAFEEADNDDEVFITVLTDGLVTAARSRRISCGLIGLLDTQR</sequence>
<dbReference type="Proteomes" id="UP000230423">
    <property type="component" value="Unassembled WGS sequence"/>
</dbReference>
<dbReference type="EMBL" id="KZ351910">
    <property type="protein sequence ID" value="PIO62595.1"/>
    <property type="molecule type" value="Genomic_DNA"/>
</dbReference>
<organism evidence="1 2">
    <name type="scientific">Teladorsagia circumcincta</name>
    <name type="common">Brown stomach worm</name>
    <name type="synonym">Ostertagia circumcincta</name>
    <dbReference type="NCBI Taxonomy" id="45464"/>
    <lineage>
        <taxon>Eukaryota</taxon>
        <taxon>Metazoa</taxon>
        <taxon>Ecdysozoa</taxon>
        <taxon>Nematoda</taxon>
        <taxon>Chromadorea</taxon>
        <taxon>Rhabditida</taxon>
        <taxon>Rhabditina</taxon>
        <taxon>Rhabditomorpha</taxon>
        <taxon>Strongyloidea</taxon>
        <taxon>Trichostrongylidae</taxon>
        <taxon>Teladorsagia</taxon>
    </lineage>
</organism>